<dbReference type="Pfam" id="PF01520">
    <property type="entry name" value="Amidase_3"/>
    <property type="match status" value="1"/>
</dbReference>
<evidence type="ECO:0000256" key="2">
    <source>
        <dbReference type="ARBA" id="ARBA00023316"/>
    </source>
</evidence>
<dbReference type="Gene3D" id="3.40.630.40">
    <property type="entry name" value="Zn-dependent exopeptidases"/>
    <property type="match status" value="1"/>
</dbReference>
<dbReference type="SMART" id="SM00287">
    <property type="entry name" value="SH3b"/>
    <property type="match status" value="1"/>
</dbReference>
<reference evidence="6 7" key="1">
    <citation type="journal article" date="2018" name="Int. J. Syst. Evol. Microbiol.">
        <title>Planococcus salinus sp. nov., a moderately halophilic bacterium isolated from a saline-alkali soil.</title>
        <authorList>
            <person name="Gan L."/>
        </authorList>
    </citation>
    <scope>NUCLEOTIDE SEQUENCE [LARGE SCALE GENOMIC DNA]</scope>
    <source>
        <strain evidence="6 7">LCB217</strain>
    </source>
</reference>
<evidence type="ECO:0000313" key="7">
    <source>
        <dbReference type="Proteomes" id="UP000275473"/>
    </source>
</evidence>
<protein>
    <submittedName>
        <fullName evidence="6">Cell wall hydrolase</fullName>
    </submittedName>
</protein>
<dbReference type="SUPFAM" id="SSF53187">
    <property type="entry name" value="Zn-dependent exopeptidases"/>
    <property type="match status" value="1"/>
</dbReference>
<dbReference type="PROSITE" id="PS51272">
    <property type="entry name" value="SLH"/>
    <property type="match status" value="2"/>
</dbReference>
<dbReference type="EMBL" id="RIAX01000003">
    <property type="protein sequence ID" value="RNF40320.1"/>
    <property type="molecule type" value="Genomic_DNA"/>
</dbReference>
<dbReference type="GO" id="GO:0071555">
    <property type="term" value="P:cell wall organization"/>
    <property type="evidence" value="ECO:0007669"/>
    <property type="project" value="UniProtKB-KW"/>
</dbReference>
<dbReference type="InterPro" id="IPR050695">
    <property type="entry name" value="N-acetylmuramoyl_amidase_3"/>
</dbReference>
<evidence type="ECO:0000259" key="5">
    <source>
        <dbReference type="PROSITE" id="PS51781"/>
    </source>
</evidence>
<feature type="chain" id="PRO_5018008841" evidence="3">
    <location>
        <begin position="22"/>
        <end position="482"/>
    </location>
</feature>
<dbReference type="InterPro" id="IPR003646">
    <property type="entry name" value="SH3-like_bac-type"/>
</dbReference>
<dbReference type="PANTHER" id="PTHR30404:SF0">
    <property type="entry name" value="N-ACETYLMURAMOYL-L-ALANINE AMIDASE AMIC"/>
    <property type="match status" value="1"/>
</dbReference>
<dbReference type="InterPro" id="IPR001119">
    <property type="entry name" value="SLH_dom"/>
</dbReference>
<comment type="caution">
    <text evidence="6">The sequence shown here is derived from an EMBL/GenBank/DDBJ whole genome shotgun (WGS) entry which is preliminary data.</text>
</comment>
<feature type="signal peptide" evidence="3">
    <location>
        <begin position="1"/>
        <end position="21"/>
    </location>
</feature>
<evidence type="ECO:0000313" key="6">
    <source>
        <dbReference type="EMBL" id="RNF40320.1"/>
    </source>
</evidence>
<dbReference type="Proteomes" id="UP000275473">
    <property type="component" value="Unassembled WGS sequence"/>
</dbReference>
<dbReference type="GO" id="GO:0008745">
    <property type="term" value="F:N-acetylmuramoyl-L-alanine amidase activity"/>
    <property type="evidence" value="ECO:0007669"/>
    <property type="project" value="InterPro"/>
</dbReference>
<dbReference type="GO" id="GO:0009253">
    <property type="term" value="P:peptidoglycan catabolic process"/>
    <property type="evidence" value="ECO:0007669"/>
    <property type="project" value="InterPro"/>
</dbReference>
<feature type="domain" description="SLH" evidence="4">
    <location>
        <begin position="81"/>
        <end position="144"/>
    </location>
</feature>
<dbReference type="Gene3D" id="2.30.30.40">
    <property type="entry name" value="SH3 Domains"/>
    <property type="match status" value="1"/>
</dbReference>
<keyword evidence="7" id="KW-1185">Reference proteome</keyword>
<accession>A0A3M8PAR6</accession>
<dbReference type="GO" id="GO:0030288">
    <property type="term" value="C:outer membrane-bounded periplasmic space"/>
    <property type="evidence" value="ECO:0007669"/>
    <property type="project" value="TreeGrafter"/>
</dbReference>
<dbReference type="SMART" id="SM00646">
    <property type="entry name" value="Ami_3"/>
    <property type="match status" value="1"/>
</dbReference>
<evidence type="ECO:0000256" key="1">
    <source>
        <dbReference type="ARBA" id="ARBA00022801"/>
    </source>
</evidence>
<dbReference type="PROSITE" id="PS51781">
    <property type="entry name" value="SH3B"/>
    <property type="match status" value="1"/>
</dbReference>
<dbReference type="Pfam" id="PF08239">
    <property type="entry name" value="SH3_3"/>
    <property type="match status" value="1"/>
</dbReference>
<dbReference type="PANTHER" id="PTHR30404">
    <property type="entry name" value="N-ACETYLMURAMOYL-L-ALANINE AMIDASE"/>
    <property type="match status" value="1"/>
</dbReference>
<gene>
    <name evidence="6" type="ORF">EEX84_04935</name>
</gene>
<feature type="domain" description="SLH" evidence="4">
    <location>
        <begin position="21"/>
        <end position="80"/>
    </location>
</feature>
<keyword evidence="1 6" id="KW-0378">Hydrolase</keyword>
<keyword evidence="3" id="KW-0732">Signal</keyword>
<dbReference type="AlphaFoldDB" id="A0A3M8PAR6"/>
<name>A0A3M8PAR6_9BACL</name>
<dbReference type="OrthoDB" id="9806267at2"/>
<evidence type="ECO:0000256" key="3">
    <source>
        <dbReference type="SAM" id="SignalP"/>
    </source>
</evidence>
<dbReference type="Pfam" id="PF00395">
    <property type="entry name" value="SLH"/>
    <property type="match status" value="3"/>
</dbReference>
<organism evidence="6 7">
    <name type="scientific">Planococcus salinus</name>
    <dbReference type="NCBI Taxonomy" id="1848460"/>
    <lineage>
        <taxon>Bacteria</taxon>
        <taxon>Bacillati</taxon>
        <taxon>Bacillota</taxon>
        <taxon>Bacilli</taxon>
        <taxon>Bacillales</taxon>
        <taxon>Caryophanaceae</taxon>
        <taxon>Planococcus</taxon>
    </lineage>
</organism>
<dbReference type="CDD" id="cd02696">
    <property type="entry name" value="MurNAc-LAA"/>
    <property type="match status" value="1"/>
</dbReference>
<proteinExistence type="predicted"/>
<sequence>MLMLCLMLIASVLVPLSHANASSNFKDVGDTHRANAEITYLVDRGIANGVSRTHFVPSKQVTRAEAAAMLGRALGVNGDRKATRFSDVGGGNMASGYIEELVKKGIISGYPDGTFGPNKVLNRGEMAILINRAFNFGGTSVSSAARNLMDRGIAQGYPDGSFGADAKIIRADFSVFMARSINPDFRVKTDGISFSTTMYVNTGSDTLNLRKGPGTTHASISSLKNGTAVGVASTSGGWSHIKVNGVIGYVSTAYLSVSKPGSVAPSTPPKGASDLTVIIDPGHGAHDPGGVGNGFQEKNVVLNVGRHMKSYFDKTPITAKMTRNSDVFVTLGDRAKFASRNGGDIFVSLHTNALNGSANGQETFYYAKTAATNPNVKQSRALAIYLQARMQETWNLRNRGVNPFGYGNFAVLRNNTVPAALIEMGFIDSATDIQYIKLESQRERMGKALFLATLDYFYHYEGRSDVLPYYNDVNASPSRKLH</sequence>
<keyword evidence="2" id="KW-0961">Cell wall biogenesis/degradation</keyword>
<feature type="domain" description="SH3b" evidence="5">
    <location>
        <begin position="195"/>
        <end position="259"/>
    </location>
</feature>
<evidence type="ECO:0000259" key="4">
    <source>
        <dbReference type="PROSITE" id="PS51272"/>
    </source>
</evidence>
<dbReference type="InterPro" id="IPR002508">
    <property type="entry name" value="MurNAc-LAA_cat"/>
</dbReference>